<name>A0ACB7SQB2_HYAAI</name>
<reference evidence="1" key="1">
    <citation type="submission" date="2020-05" db="EMBL/GenBank/DDBJ databases">
        <title>Large-scale comparative analyses of tick genomes elucidate their genetic diversity and vector capacities.</title>
        <authorList>
            <person name="Jia N."/>
            <person name="Wang J."/>
            <person name="Shi W."/>
            <person name="Du L."/>
            <person name="Sun Y."/>
            <person name="Zhan W."/>
            <person name="Jiang J."/>
            <person name="Wang Q."/>
            <person name="Zhang B."/>
            <person name="Ji P."/>
            <person name="Sakyi L.B."/>
            <person name="Cui X."/>
            <person name="Yuan T."/>
            <person name="Jiang B."/>
            <person name="Yang W."/>
            <person name="Lam T.T.-Y."/>
            <person name="Chang Q."/>
            <person name="Ding S."/>
            <person name="Wang X."/>
            <person name="Zhu J."/>
            <person name="Ruan X."/>
            <person name="Zhao L."/>
            <person name="Wei J."/>
            <person name="Que T."/>
            <person name="Du C."/>
            <person name="Cheng J."/>
            <person name="Dai P."/>
            <person name="Han X."/>
            <person name="Huang E."/>
            <person name="Gao Y."/>
            <person name="Liu J."/>
            <person name="Shao H."/>
            <person name="Ye R."/>
            <person name="Li L."/>
            <person name="Wei W."/>
            <person name="Wang X."/>
            <person name="Wang C."/>
            <person name="Yang T."/>
            <person name="Huo Q."/>
            <person name="Li W."/>
            <person name="Guo W."/>
            <person name="Chen H."/>
            <person name="Zhou L."/>
            <person name="Ni X."/>
            <person name="Tian J."/>
            <person name="Zhou Y."/>
            <person name="Sheng Y."/>
            <person name="Liu T."/>
            <person name="Pan Y."/>
            <person name="Xia L."/>
            <person name="Li J."/>
            <person name="Zhao F."/>
            <person name="Cao W."/>
        </authorList>
    </citation>
    <scope>NUCLEOTIDE SEQUENCE</scope>
    <source>
        <strain evidence="1">Hyas-2018</strain>
    </source>
</reference>
<evidence type="ECO:0000313" key="1">
    <source>
        <dbReference type="EMBL" id="KAH6937156.1"/>
    </source>
</evidence>
<keyword evidence="2" id="KW-1185">Reference proteome</keyword>
<evidence type="ECO:0000313" key="2">
    <source>
        <dbReference type="Proteomes" id="UP000821845"/>
    </source>
</evidence>
<accession>A0ACB7SQB2</accession>
<sequence length="90" mass="10127">MRPELHEKRRAAVLQSTSTPSGRGIARREEEEPCTSRTHCGSKDNDHRDGLLASGYTFAEDDRPKRKGQNKRSTTGASPRGFPPFDYPRL</sequence>
<gene>
    <name evidence="1" type="ORF">HPB50_025802</name>
</gene>
<organism evidence="1 2">
    <name type="scientific">Hyalomma asiaticum</name>
    <name type="common">Tick</name>
    <dbReference type="NCBI Taxonomy" id="266040"/>
    <lineage>
        <taxon>Eukaryota</taxon>
        <taxon>Metazoa</taxon>
        <taxon>Ecdysozoa</taxon>
        <taxon>Arthropoda</taxon>
        <taxon>Chelicerata</taxon>
        <taxon>Arachnida</taxon>
        <taxon>Acari</taxon>
        <taxon>Parasitiformes</taxon>
        <taxon>Ixodida</taxon>
        <taxon>Ixodoidea</taxon>
        <taxon>Ixodidae</taxon>
        <taxon>Hyalomminae</taxon>
        <taxon>Hyalomma</taxon>
    </lineage>
</organism>
<dbReference type="Proteomes" id="UP000821845">
    <property type="component" value="Chromosome 3"/>
</dbReference>
<proteinExistence type="predicted"/>
<protein>
    <submittedName>
        <fullName evidence="1">Uncharacterized protein</fullName>
    </submittedName>
</protein>
<comment type="caution">
    <text evidence="1">The sequence shown here is derived from an EMBL/GenBank/DDBJ whole genome shotgun (WGS) entry which is preliminary data.</text>
</comment>
<dbReference type="EMBL" id="CM023483">
    <property type="protein sequence ID" value="KAH6937156.1"/>
    <property type="molecule type" value="Genomic_DNA"/>
</dbReference>